<dbReference type="EMBL" id="JAACJM010000108">
    <property type="protein sequence ID" value="KAF5345790.1"/>
    <property type="molecule type" value="Genomic_DNA"/>
</dbReference>
<keyword evidence="1 6" id="KW-0547">Nucleotide-binding</keyword>
<protein>
    <recommendedName>
        <fullName evidence="8">Myosin motor domain-containing protein</fullName>
    </recommendedName>
</protein>
<dbReference type="Pfam" id="PF00063">
    <property type="entry name" value="Myosin_head"/>
    <property type="match status" value="2"/>
</dbReference>
<sequence>MAENIYSRGTRVWLEDKHAEEGWIAGEVKSVSRLDDGQKFEIHFVDSERKETTLYATPAEITSISPRLPPLMNPPSQEAPSELATLTHLNEPSVLHALKIRYLQKKIYTYSGIALVAINPFEPLGIYGMDTIEKYMGVGVTKPIKLETGDEEEDNEEGEGEQLEELDPHLFAIAKDAYMAMTQDRKGQTIIVSGESGAGKTETAKYIMRYMAAVNAVNSDGTTSFSTPSPSQITFPSSLVPPSPDASSSQFSLTYKGTSSSFNSPPPSIEQQILATNPILEAFGNAKTARNNNSSRFGKYIQILFDDASSTKADPTTPRFTSTRAGLPSQSPHTQSLTKTKSKSDLTSSHPKHVNKLTPPKITITGARIRTYLLERSRVVFQHGTGGEQNYHIFYQLCAGVASTSLASPSPDFHSQCIAHRRLGLGFRS</sequence>
<keyword evidence="4 6" id="KW-0505">Motor protein</keyword>
<dbReference type="GO" id="GO:0005737">
    <property type="term" value="C:cytoplasm"/>
    <property type="evidence" value="ECO:0007669"/>
    <property type="project" value="TreeGrafter"/>
</dbReference>
<dbReference type="Gene3D" id="3.40.850.10">
    <property type="entry name" value="Kinesin motor domain"/>
    <property type="match status" value="1"/>
</dbReference>
<proteinExistence type="inferred from homology"/>
<dbReference type="SMART" id="SM00242">
    <property type="entry name" value="MYSc"/>
    <property type="match status" value="1"/>
</dbReference>
<dbReference type="PROSITE" id="PS51456">
    <property type="entry name" value="MYOSIN_MOTOR"/>
    <property type="match status" value="1"/>
</dbReference>
<feature type="domain" description="Myosin motor" evidence="8">
    <location>
        <begin position="78"/>
        <end position="429"/>
    </location>
</feature>
<organism evidence="9 10">
    <name type="scientific">Tetrapyrgos nigripes</name>
    <dbReference type="NCBI Taxonomy" id="182062"/>
    <lineage>
        <taxon>Eukaryota</taxon>
        <taxon>Fungi</taxon>
        <taxon>Dikarya</taxon>
        <taxon>Basidiomycota</taxon>
        <taxon>Agaricomycotina</taxon>
        <taxon>Agaricomycetes</taxon>
        <taxon>Agaricomycetidae</taxon>
        <taxon>Agaricales</taxon>
        <taxon>Marasmiineae</taxon>
        <taxon>Marasmiaceae</taxon>
        <taxon>Tetrapyrgos</taxon>
    </lineage>
</organism>
<dbReference type="InterPro" id="IPR001609">
    <property type="entry name" value="Myosin_head_motor_dom-like"/>
</dbReference>
<feature type="compositionally biased region" description="Polar residues" evidence="7">
    <location>
        <begin position="310"/>
        <end position="335"/>
    </location>
</feature>
<dbReference type="GO" id="GO:0005524">
    <property type="term" value="F:ATP binding"/>
    <property type="evidence" value="ECO:0007669"/>
    <property type="project" value="UniProtKB-UniRule"/>
</dbReference>
<gene>
    <name evidence="9" type="ORF">D9758_011908</name>
</gene>
<evidence type="ECO:0000256" key="6">
    <source>
        <dbReference type="PROSITE-ProRule" id="PRU00782"/>
    </source>
</evidence>
<dbReference type="OrthoDB" id="6108017at2759"/>
<accession>A0A8H5FQE1</accession>
<name>A0A8H5FQE1_9AGAR</name>
<evidence type="ECO:0000256" key="5">
    <source>
        <dbReference type="ARBA" id="ARBA00023203"/>
    </source>
</evidence>
<reference evidence="9 10" key="1">
    <citation type="journal article" date="2020" name="ISME J.">
        <title>Uncovering the hidden diversity of litter-decomposition mechanisms in mushroom-forming fungi.</title>
        <authorList>
            <person name="Floudas D."/>
            <person name="Bentzer J."/>
            <person name="Ahren D."/>
            <person name="Johansson T."/>
            <person name="Persson P."/>
            <person name="Tunlid A."/>
        </authorList>
    </citation>
    <scope>NUCLEOTIDE SEQUENCE [LARGE SCALE GENOMIC DNA]</scope>
    <source>
        <strain evidence="9 10">CBS 291.85</strain>
    </source>
</reference>
<dbReference type="GO" id="GO:0007015">
    <property type="term" value="P:actin filament organization"/>
    <property type="evidence" value="ECO:0007669"/>
    <property type="project" value="TreeGrafter"/>
</dbReference>
<comment type="similarity">
    <text evidence="6">Belongs to the TRAFAC class myosin-kinesin ATPase superfamily. Myosin family.</text>
</comment>
<keyword evidence="10" id="KW-1185">Reference proteome</keyword>
<evidence type="ECO:0000256" key="7">
    <source>
        <dbReference type="SAM" id="MobiDB-lite"/>
    </source>
</evidence>
<dbReference type="GO" id="GO:0000146">
    <property type="term" value="F:microfilament motor activity"/>
    <property type="evidence" value="ECO:0007669"/>
    <property type="project" value="TreeGrafter"/>
</dbReference>
<dbReference type="PRINTS" id="PR00193">
    <property type="entry name" value="MYOSINHEAVY"/>
</dbReference>
<dbReference type="GO" id="GO:0016459">
    <property type="term" value="C:myosin complex"/>
    <property type="evidence" value="ECO:0007669"/>
    <property type="project" value="UniProtKB-KW"/>
</dbReference>
<keyword evidence="3 6" id="KW-0518">Myosin</keyword>
<evidence type="ECO:0000256" key="1">
    <source>
        <dbReference type="ARBA" id="ARBA00022741"/>
    </source>
</evidence>
<dbReference type="PANTHER" id="PTHR13140:SF706">
    <property type="entry name" value="DILUTE CLASS UNCONVENTIONAL MYOSIN, ISOFORM C"/>
    <property type="match status" value="1"/>
</dbReference>
<evidence type="ECO:0000313" key="10">
    <source>
        <dbReference type="Proteomes" id="UP000559256"/>
    </source>
</evidence>
<evidence type="ECO:0000256" key="3">
    <source>
        <dbReference type="ARBA" id="ARBA00023123"/>
    </source>
</evidence>
<feature type="region of interest" description="Disordered" evidence="7">
    <location>
        <begin position="310"/>
        <end position="359"/>
    </location>
</feature>
<feature type="compositionally biased region" description="Polar residues" evidence="7">
    <location>
        <begin position="222"/>
        <end position="237"/>
    </location>
</feature>
<dbReference type="SUPFAM" id="SSF52540">
    <property type="entry name" value="P-loop containing nucleoside triphosphate hydrolases"/>
    <property type="match status" value="1"/>
</dbReference>
<dbReference type="GO" id="GO:0051015">
    <property type="term" value="F:actin filament binding"/>
    <property type="evidence" value="ECO:0007669"/>
    <property type="project" value="TreeGrafter"/>
</dbReference>
<dbReference type="InterPro" id="IPR036961">
    <property type="entry name" value="Kinesin_motor_dom_sf"/>
</dbReference>
<dbReference type="Proteomes" id="UP000559256">
    <property type="component" value="Unassembled WGS sequence"/>
</dbReference>
<keyword evidence="5 6" id="KW-0009">Actin-binding</keyword>
<feature type="binding site" evidence="6">
    <location>
        <begin position="194"/>
        <end position="201"/>
    </location>
    <ligand>
        <name>ATP</name>
        <dbReference type="ChEBI" id="CHEBI:30616"/>
    </ligand>
</feature>
<feature type="compositionally biased region" description="Polar residues" evidence="7">
    <location>
        <begin position="245"/>
        <end position="266"/>
    </location>
</feature>
<dbReference type="InterPro" id="IPR027417">
    <property type="entry name" value="P-loop_NTPase"/>
</dbReference>
<feature type="region of interest" description="Disordered" evidence="7">
    <location>
        <begin position="222"/>
        <end position="266"/>
    </location>
</feature>
<comment type="caution">
    <text evidence="9">The sequence shown here is derived from an EMBL/GenBank/DDBJ whole genome shotgun (WGS) entry which is preliminary data.</text>
</comment>
<dbReference type="AlphaFoldDB" id="A0A8H5FQE1"/>
<evidence type="ECO:0000313" key="9">
    <source>
        <dbReference type="EMBL" id="KAF5345790.1"/>
    </source>
</evidence>
<dbReference type="GO" id="GO:0016020">
    <property type="term" value="C:membrane"/>
    <property type="evidence" value="ECO:0007669"/>
    <property type="project" value="TreeGrafter"/>
</dbReference>
<evidence type="ECO:0000256" key="4">
    <source>
        <dbReference type="ARBA" id="ARBA00023175"/>
    </source>
</evidence>
<comment type="caution">
    <text evidence="6">Lacks conserved residue(s) required for the propagation of feature annotation.</text>
</comment>
<dbReference type="PANTHER" id="PTHR13140">
    <property type="entry name" value="MYOSIN"/>
    <property type="match status" value="1"/>
</dbReference>
<keyword evidence="2 6" id="KW-0067">ATP-binding</keyword>
<evidence type="ECO:0000259" key="8">
    <source>
        <dbReference type="PROSITE" id="PS51456"/>
    </source>
</evidence>
<evidence type="ECO:0000256" key="2">
    <source>
        <dbReference type="ARBA" id="ARBA00022840"/>
    </source>
</evidence>